<name>A0A9D5BJ48_PEA</name>
<gene>
    <name evidence="1" type="ORF">KIW84_013057</name>
</gene>
<organism evidence="1 2">
    <name type="scientific">Pisum sativum</name>
    <name type="common">Garden pea</name>
    <name type="synonym">Lathyrus oleraceus</name>
    <dbReference type="NCBI Taxonomy" id="3888"/>
    <lineage>
        <taxon>Eukaryota</taxon>
        <taxon>Viridiplantae</taxon>
        <taxon>Streptophyta</taxon>
        <taxon>Embryophyta</taxon>
        <taxon>Tracheophyta</taxon>
        <taxon>Spermatophyta</taxon>
        <taxon>Magnoliopsida</taxon>
        <taxon>eudicotyledons</taxon>
        <taxon>Gunneridae</taxon>
        <taxon>Pentapetalae</taxon>
        <taxon>rosids</taxon>
        <taxon>fabids</taxon>
        <taxon>Fabales</taxon>
        <taxon>Fabaceae</taxon>
        <taxon>Papilionoideae</taxon>
        <taxon>50 kb inversion clade</taxon>
        <taxon>NPAAA clade</taxon>
        <taxon>Hologalegina</taxon>
        <taxon>IRL clade</taxon>
        <taxon>Fabeae</taxon>
        <taxon>Lathyrus</taxon>
    </lineage>
</organism>
<proteinExistence type="predicted"/>
<reference evidence="1 2" key="1">
    <citation type="journal article" date="2022" name="Nat. Genet.">
        <title>Improved pea reference genome and pan-genome highlight genomic features and evolutionary characteristics.</title>
        <authorList>
            <person name="Yang T."/>
            <person name="Liu R."/>
            <person name="Luo Y."/>
            <person name="Hu S."/>
            <person name="Wang D."/>
            <person name="Wang C."/>
            <person name="Pandey M.K."/>
            <person name="Ge S."/>
            <person name="Xu Q."/>
            <person name="Li N."/>
            <person name="Li G."/>
            <person name="Huang Y."/>
            <person name="Saxena R.K."/>
            <person name="Ji Y."/>
            <person name="Li M."/>
            <person name="Yan X."/>
            <person name="He Y."/>
            <person name="Liu Y."/>
            <person name="Wang X."/>
            <person name="Xiang C."/>
            <person name="Varshney R.K."/>
            <person name="Ding H."/>
            <person name="Gao S."/>
            <person name="Zong X."/>
        </authorList>
    </citation>
    <scope>NUCLEOTIDE SEQUENCE [LARGE SCALE GENOMIC DNA]</scope>
    <source>
        <strain evidence="1 2">cv. Zhongwan 6</strain>
    </source>
</reference>
<protein>
    <submittedName>
        <fullName evidence="1">Uncharacterized protein</fullName>
    </submittedName>
</protein>
<evidence type="ECO:0000313" key="2">
    <source>
        <dbReference type="Proteomes" id="UP001058974"/>
    </source>
</evidence>
<accession>A0A9D5BJ48</accession>
<keyword evidence="2" id="KW-1185">Reference proteome</keyword>
<dbReference type="Proteomes" id="UP001058974">
    <property type="component" value="Chromosome 1"/>
</dbReference>
<dbReference type="EMBL" id="JAMSHJ010000001">
    <property type="protein sequence ID" value="KAI5444638.1"/>
    <property type="molecule type" value="Genomic_DNA"/>
</dbReference>
<dbReference type="AlphaFoldDB" id="A0A9D5BJ48"/>
<comment type="caution">
    <text evidence="1">The sequence shown here is derived from an EMBL/GenBank/DDBJ whole genome shotgun (WGS) entry which is preliminary data.</text>
</comment>
<dbReference type="Gramene" id="Psat01G0305700-T1">
    <property type="protein sequence ID" value="KAI5444638.1"/>
    <property type="gene ID" value="KIW84_013057"/>
</dbReference>
<evidence type="ECO:0000313" key="1">
    <source>
        <dbReference type="EMBL" id="KAI5444638.1"/>
    </source>
</evidence>
<sequence length="174" mass="19772">MNMLHEMVECGEVSTDMKRINFEIGIKEQCMKIPSTKVVLPEIKTEVLRSDHMSQLRVKHVSPLHNSNKKLHLKCHQYGYKEVHAMKKWNHVATSTSLVAHITRKGSSSKGQYYNGGHARDMSKEKTIITPGSKAKGRIKDLGKLVKPSRKEVFMRKGSSSNVISIKHMMSDQM</sequence>